<organism evidence="2 3">
    <name type="scientific">Absidia repens</name>
    <dbReference type="NCBI Taxonomy" id="90262"/>
    <lineage>
        <taxon>Eukaryota</taxon>
        <taxon>Fungi</taxon>
        <taxon>Fungi incertae sedis</taxon>
        <taxon>Mucoromycota</taxon>
        <taxon>Mucoromycotina</taxon>
        <taxon>Mucoromycetes</taxon>
        <taxon>Mucorales</taxon>
        <taxon>Cunninghamellaceae</taxon>
        <taxon>Absidia</taxon>
    </lineage>
</organism>
<feature type="compositionally biased region" description="Low complexity" evidence="1">
    <location>
        <begin position="61"/>
        <end position="74"/>
    </location>
</feature>
<feature type="region of interest" description="Disordered" evidence="1">
    <location>
        <begin position="61"/>
        <end position="123"/>
    </location>
</feature>
<name>A0A1X2I120_9FUNG</name>
<sequence length="477" mass="55358">MIKKRTLPDDLLIYLGYLKKNLRAQIIDDILPQLPATIINQYNTGDATVYGNIEKDLYYPEQQQQSQPQQQQQQPEEKEQQHEQQQQQQRKAKRPSDPVEGPSQKRQQVDDESNDDSGTDYDVFLDNKNMLKLRKKSKTYIYLHPHQYKTSPNKPRIDADDITTLNKFVDIVLSEHHAFQASSIANQIYQVNMGEQDSNSCLDDFPGTKMFLKSVLEEKMDDFPKFMWMNGYEGCTEEELEMNKMMRYILTDFHLNCMIKAGDKTTNERTPFCEHFIPIFKAFSGVTRLMDFVWCEKGLMNNRLLSLCLPKPMNFRSLLDGIGTSLKDKVERLLIESSGNDDGHTEEDTLKQISNTINSLGVDLRNYKLASYDTFLKRQIFGIHFIDEKMTLTSTCLVTPARYAFIEVRSARIPTSYEERWDWAKVIELLLKLKRDLMDQEGVTELLKQEQNGFVKVARTVKDTVKGDVKKAMTDAM</sequence>
<gene>
    <name evidence="2" type="ORF">BCR42DRAFT_426386</name>
</gene>
<feature type="compositionally biased region" description="Acidic residues" evidence="1">
    <location>
        <begin position="110"/>
        <end position="119"/>
    </location>
</feature>
<dbReference type="Proteomes" id="UP000193560">
    <property type="component" value="Unassembled WGS sequence"/>
</dbReference>
<comment type="caution">
    <text evidence="2">The sequence shown here is derived from an EMBL/GenBank/DDBJ whole genome shotgun (WGS) entry which is preliminary data.</text>
</comment>
<dbReference type="AlphaFoldDB" id="A0A1X2I120"/>
<protein>
    <submittedName>
        <fullName evidence="2">Uncharacterized protein</fullName>
    </submittedName>
</protein>
<evidence type="ECO:0000256" key="1">
    <source>
        <dbReference type="SAM" id="MobiDB-lite"/>
    </source>
</evidence>
<evidence type="ECO:0000313" key="3">
    <source>
        <dbReference type="Proteomes" id="UP000193560"/>
    </source>
</evidence>
<dbReference type="EMBL" id="MCGE01000036">
    <property type="protein sequence ID" value="ORZ07115.1"/>
    <property type="molecule type" value="Genomic_DNA"/>
</dbReference>
<accession>A0A1X2I120</accession>
<keyword evidence="3" id="KW-1185">Reference proteome</keyword>
<evidence type="ECO:0000313" key="2">
    <source>
        <dbReference type="EMBL" id="ORZ07115.1"/>
    </source>
</evidence>
<dbReference type="OrthoDB" id="2243993at2759"/>
<proteinExistence type="predicted"/>
<reference evidence="2 3" key="1">
    <citation type="submission" date="2016-07" db="EMBL/GenBank/DDBJ databases">
        <title>Pervasive Adenine N6-methylation of Active Genes in Fungi.</title>
        <authorList>
            <consortium name="DOE Joint Genome Institute"/>
            <person name="Mondo S.J."/>
            <person name="Dannebaum R.O."/>
            <person name="Kuo R.C."/>
            <person name="Labutti K."/>
            <person name="Haridas S."/>
            <person name="Kuo A."/>
            <person name="Salamov A."/>
            <person name="Ahrendt S.R."/>
            <person name="Lipzen A."/>
            <person name="Sullivan W."/>
            <person name="Andreopoulos W.B."/>
            <person name="Clum A."/>
            <person name="Lindquist E."/>
            <person name="Daum C."/>
            <person name="Ramamoorthy G.K."/>
            <person name="Gryganskyi A."/>
            <person name="Culley D."/>
            <person name="Magnuson J.K."/>
            <person name="James T.Y."/>
            <person name="O'Malley M.A."/>
            <person name="Stajich J.E."/>
            <person name="Spatafora J.W."/>
            <person name="Visel A."/>
            <person name="Grigoriev I.V."/>
        </authorList>
    </citation>
    <scope>NUCLEOTIDE SEQUENCE [LARGE SCALE GENOMIC DNA]</scope>
    <source>
        <strain evidence="2 3">NRRL 1336</strain>
    </source>
</reference>